<dbReference type="PANTHER" id="PTHR11101">
    <property type="entry name" value="PHOSPHATE TRANSPORTER"/>
    <property type="match status" value="1"/>
</dbReference>
<dbReference type="PANTHER" id="PTHR11101:SF80">
    <property type="entry name" value="PHOSPHATE TRANSPORTER"/>
    <property type="match status" value="1"/>
</dbReference>
<evidence type="ECO:0000313" key="8">
    <source>
        <dbReference type="Proteomes" id="UP000316225"/>
    </source>
</evidence>
<feature type="transmembrane region" description="Helical" evidence="6">
    <location>
        <begin position="345"/>
        <end position="367"/>
    </location>
</feature>
<feature type="transmembrane region" description="Helical" evidence="6">
    <location>
        <begin position="404"/>
        <end position="421"/>
    </location>
</feature>
<dbReference type="OrthoDB" id="9779554at2"/>
<dbReference type="AlphaFoldDB" id="A0A562NQH9"/>
<dbReference type="InterPro" id="IPR001204">
    <property type="entry name" value="Phos_transporter"/>
</dbReference>
<evidence type="ECO:0000256" key="1">
    <source>
        <dbReference type="ARBA" id="ARBA00004141"/>
    </source>
</evidence>
<feature type="transmembrane region" description="Helical" evidence="6">
    <location>
        <begin position="32"/>
        <end position="53"/>
    </location>
</feature>
<accession>A0A562NQH9</accession>
<dbReference type="RefSeq" id="WP_145397790.1">
    <property type="nucleotide sequence ID" value="NZ_VLKU01000005.1"/>
</dbReference>
<feature type="transmembrane region" description="Helical" evidence="6">
    <location>
        <begin position="135"/>
        <end position="157"/>
    </location>
</feature>
<dbReference type="Proteomes" id="UP000316225">
    <property type="component" value="Unassembled WGS sequence"/>
</dbReference>
<feature type="transmembrane region" description="Helical" evidence="6">
    <location>
        <begin position="260"/>
        <end position="276"/>
    </location>
</feature>
<evidence type="ECO:0000256" key="6">
    <source>
        <dbReference type="RuleBase" id="RU363058"/>
    </source>
</evidence>
<feature type="transmembrane region" description="Helical" evidence="6">
    <location>
        <begin position="196"/>
        <end position="220"/>
    </location>
</feature>
<protein>
    <recommendedName>
        <fullName evidence="6">Phosphate transporter</fullName>
    </recommendedName>
</protein>
<dbReference type="GO" id="GO:0005315">
    <property type="term" value="F:phosphate transmembrane transporter activity"/>
    <property type="evidence" value="ECO:0007669"/>
    <property type="project" value="InterPro"/>
</dbReference>
<evidence type="ECO:0000256" key="4">
    <source>
        <dbReference type="ARBA" id="ARBA00022989"/>
    </source>
</evidence>
<name>A0A562NQH9_9RHOB</name>
<keyword evidence="5 6" id="KW-0472">Membrane</keyword>
<dbReference type="GO" id="GO:0035435">
    <property type="term" value="P:phosphate ion transmembrane transport"/>
    <property type="evidence" value="ECO:0007669"/>
    <property type="project" value="TreeGrafter"/>
</dbReference>
<comment type="similarity">
    <text evidence="6">Belongs to the inorganic phosphate transporter (PiT) (TC 2.A.20) family.</text>
</comment>
<feature type="transmembrane region" description="Helical" evidence="6">
    <location>
        <begin position="449"/>
        <end position="473"/>
    </location>
</feature>
<feature type="transmembrane region" description="Helical" evidence="6">
    <location>
        <begin position="232"/>
        <end position="254"/>
    </location>
</feature>
<dbReference type="EMBL" id="VLKU01000005">
    <property type="protein sequence ID" value="TWI34459.1"/>
    <property type="molecule type" value="Genomic_DNA"/>
</dbReference>
<proteinExistence type="inferred from homology"/>
<dbReference type="GO" id="GO:0016020">
    <property type="term" value="C:membrane"/>
    <property type="evidence" value="ECO:0007669"/>
    <property type="project" value="UniProtKB-SubCell"/>
</dbReference>
<feature type="transmembrane region" description="Helical" evidence="6">
    <location>
        <begin position="297"/>
        <end position="316"/>
    </location>
</feature>
<comment type="caution">
    <text evidence="7">The sequence shown here is derived from an EMBL/GenBank/DDBJ whole genome shotgun (WGS) entry which is preliminary data.</text>
</comment>
<gene>
    <name evidence="7" type="ORF">IQ24_01977</name>
</gene>
<feature type="transmembrane region" description="Helical" evidence="6">
    <location>
        <begin position="59"/>
        <end position="77"/>
    </location>
</feature>
<evidence type="ECO:0000256" key="3">
    <source>
        <dbReference type="ARBA" id="ARBA00022692"/>
    </source>
</evidence>
<dbReference type="Pfam" id="PF01384">
    <property type="entry name" value="PHO4"/>
    <property type="match status" value="1"/>
</dbReference>
<reference evidence="7 8" key="1">
    <citation type="journal article" date="2015" name="Stand. Genomic Sci.">
        <title>Genomic Encyclopedia of Bacterial and Archaeal Type Strains, Phase III: the genomes of soil and plant-associated and newly described type strains.</title>
        <authorList>
            <person name="Whitman W.B."/>
            <person name="Woyke T."/>
            <person name="Klenk H.P."/>
            <person name="Zhou Y."/>
            <person name="Lilburn T.G."/>
            <person name="Beck B.J."/>
            <person name="De Vos P."/>
            <person name="Vandamme P."/>
            <person name="Eisen J.A."/>
            <person name="Garrity G."/>
            <person name="Hugenholtz P."/>
            <person name="Kyrpides N.C."/>
        </authorList>
    </citation>
    <scope>NUCLEOTIDE SEQUENCE [LARGE SCALE GENOMIC DNA]</scope>
    <source>
        <strain evidence="7 8">CGMCC 1.5364</strain>
    </source>
</reference>
<feature type="transmembrane region" description="Helical" evidence="6">
    <location>
        <begin position="379"/>
        <end position="398"/>
    </location>
</feature>
<keyword evidence="3 6" id="KW-0812">Transmembrane</keyword>
<comment type="subcellular location">
    <subcellularLocation>
        <location evidence="1 6">Membrane</location>
        <topology evidence="1 6">Multi-pass membrane protein</topology>
    </subcellularLocation>
</comment>
<evidence type="ECO:0000313" key="7">
    <source>
        <dbReference type="EMBL" id="TWI34459.1"/>
    </source>
</evidence>
<feature type="transmembrane region" description="Helical" evidence="6">
    <location>
        <begin position="89"/>
        <end position="115"/>
    </location>
</feature>
<evidence type="ECO:0000256" key="5">
    <source>
        <dbReference type="ARBA" id="ARBA00023136"/>
    </source>
</evidence>
<keyword evidence="4 6" id="KW-1133">Transmembrane helix</keyword>
<organism evidence="7 8">
    <name type="scientific">Paracoccus sulfuroxidans</name>
    <dbReference type="NCBI Taxonomy" id="384678"/>
    <lineage>
        <taxon>Bacteria</taxon>
        <taxon>Pseudomonadati</taxon>
        <taxon>Pseudomonadota</taxon>
        <taxon>Alphaproteobacteria</taxon>
        <taxon>Rhodobacterales</taxon>
        <taxon>Paracoccaceae</taxon>
        <taxon>Paracoccus</taxon>
    </lineage>
</organism>
<evidence type="ECO:0000256" key="2">
    <source>
        <dbReference type="ARBA" id="ARBA00022448"/>
    </source>
</evidence>
<keyword evidence="8" id="KW-1185">Reference proteome</keyword>
<keyword evidence="2 6" id="KW-0813">Transport</keyword>
<sequence length="476" mass="49312">MARTPTDYRILDKDLGRISNGERAMAQSGRPVLRLGLAMLFIGATAVLGAQLFHDRTEIAMLVAGFAVAAYLALSLGANDVSNALGPAVGAGAIGLVKGLILVAIMEILGATLAGEAVTLTLFDGIVNLDQASSATAAGWMMMIALLSAGTWVGFATWMDAPVSTTHSIVGAILGAGAALMGVEAVNWNVLVMITAGWVLSPLVGGAIAAGTLAVLQTLVQNAPDRMAAGRRWLPVLIAIVAGVFLSSCVLLFLDLSAGAGTAAGLLAAAFGWLAARLHIEGLLKSGQSMQAAQKQLFAVPLIATALIMGFAHGASDASNVAAPLMAILDAAASMDGHAVSAMAMVLPIAGMGIAVGILLFGGRLVHMMGSRITRLNPLRALCVTLATATTVIGFSAFGMPISTTQVAVGGVFGVGFYREWHDRRNQRMRAPLPEEERRRRHLVRRSHLRTILFAWVITLPITAGMAAIGVWLTLG</sequence>
<feature type="transmembrane region" description="Helical" evidence="6">
    <location>
        <begin position="169"/>
        <end position="190"/>
    </location>
</feature>
<keyword evidence="6" id="KW-0592">Phosphate transport</keyword>